<evidence type="ECO:0000313" key="2">
    <source>
        <dbReference type="Proteomes" id="UP000191056"/>
    </source>
</evidence>
<dbReference type="STRING" id="225345.CLCHR_46800"/>
<reference evidence="1 2" key="1">
    <citation type="submission" date="2017-03" db="EMBL/GenBank/DDBJ databases">
        <title>Genome sequence of Clostridium chromiireducens DSM 23318.</title>
        <authorList>
            <person name="Poehlein A."/>
            <person name="Daniel R."/>
        </authorList>
    </citation>
    <scope>NUCLEOTIDE SEQUENCE [LARGE SCALE GENOMIC DNA]</scope>
    <source>
        <strain evidence="1 2">DSM 23318</strain>
    </source>
</reference>
<proteinExistence type="predicted"/>
<gene>
    <name evidence="1" type="ORF">CLCHR_46800</name>
</gene>
<dbReference type="AlphaFoldDB" id="A0A1V4I693"/>
<organism evidence="1 2">
    <name type="scientific">Clostridium chromiireducens</name>
    <dbReference type="NCBI Taxonomy" id="225345"/>
    <lineage>
        <taxon>Bacteria</taxon>
        <taxon>Bacillati</taxon>
        <taxon>Bacillota</taxon>
        <taxon>Clostridia</taxon>
        <taxon>Eubacteriales</taxon>
        <taxon>Clostridiaceae</taxon>
        <taxon>Clostridium</taxon>
    </lineage>
</organism>
<dbReference type="Proteomes" id="UP000191056">
    <property type="component" value="Unassembled WGS sequence"/>
</dbReference>
<accession>A0A1V4I693</accession>
<sequence length="291" mass="33840">MVDIKQDIAKIVYNEVFSKLNNEKISVCLLGANAKDAYNLRNRLRNKLIQNKYYTNKIDVYYPEEIFSDLLYNKKIDLLSLENLLAKSIDVFIICLEGDGAIAELGAFTNHDVLSKKLIVVIDEKYKKQRSFIRNGPIRYLELKRKPNPILWFNYQERDIDRLTISVRNLVSKISLNSEVERNLHNPIAAEEFLLLVIYILDSVSSSELINYINEIGNPETKEIASIVCTGAISSLFRQREVLRKNNEYKLTKIGYDRIIKLLQSSKRKQLIGLVDNLRIDYMNKILRMCK</sequence>
<dbReference type="EMBL" id="MZGT01000125">
    <property type="protein sequence ID" value="OPJ55473.1"/>
    <property type="molecule type" value="Genomic_DNA"/>
</dbReference>
<dbReference type="RefSeq" id="WP_079442299.1">
    <property type="nucleotide sequence ID" value="NZ_MZGT01000125.1"/>
</dbReference>
<dbReference type="NCBIfam" id="NF038232">
    <property type="entry name" value="STM3845_fam"/>
    <property type="match status" value="1"/>
</dbReference>
<comment type="caution">
    <text evidence="1">The sequence shown here is derived from an EMBL/GenBank/DDBJ whole genome shotgun (WGS) entry which is preliminary data.</text>
</comment>
<dbReference type="OrthoDB" id="9157388at2"/>
<name>A0A1V4I693_9CLOT</name>
<evidence type="ECO:0000313" key="1">
    <source>
        <dbReference type="EMBL" id="OPJ55473.1"/>
    </source>
</evidence>
<protein>
    <submittedName>
        <fullName evidence="1">Uncharacterized protein</fullName>
    </submittedName>
</protein>
<dbReference type="InterPro" id="IPR049725">
    <property type="entry name" value="STM3845-like"/>
</dbReference>
<keyword evidence="2" id="KW-1185">Reference proteome</keyword>